<name>A0A162LXD8_9BACL</name>
<protein>
    <recommendedName>
        <fullName evidence="2">YtkA-like domain-containing protein</fullName>
    </recommendedName>
</protein>
<reference evidence="3 4" key="1">
    <citation type="submission" date="2016-03" db="EMBL/GenBank/DDBJ databases">
        <title>Draft genome sequence of Paenibacillus antarcticus CECT 5836.</title>
        <authorList>
            <person name="Shin S.-K."/>
            <person name="Yi H."/>
        </authorList>
    </citation>
    <scope>NUCLEOTIDE SEQUENCE [LARGE SCALE GENOMIC DNA]</scope>
    <source>
        <strain evidence="3 4">CECT 5836</strain>
    </source>
</reference>
<dbReference type="OrthoDB" id="2679563at2"/>
<comment type="caution">
    <text evidence="3">The sequence shown here is derived from an EMBL/GenBank/DDBJ whole genome shotgun (WGS) entry which is preliminary data.</text>
</comment>
<organism evidence="3 4">
    <name type="scientific">Paenibacillus antarcticus</name>
    <dbReference type="NCBI Taxonomy" id="253703"/>
    <lineage>
        <taxon>Bacteria</taxon>
        <taxon>Bacillati</taxon>
        <taxon>Bacillota</taxon>
        <taxon>Bacilli</taxon>
        <taxon>Bacillales</taxon>
        <taxon>Paenibacillaceae</taxon>
        <taxon>Paenibacillus</taxon>
    </lineage>
</organism>
<gene>
    <name evidence="3" type="ORF">PBAT_22220</name>
</gene>
<evidence type="ECO:0000313" key="3">
    <source>
        <dbReference type="EMBL" id="OAB41267.1"/>
    </source>
</evidence>
<dbReference type="Proteomes" id="UP000077355">
    <property type="component" value="Unassembled WGS sequence"/>
</dbReference>
<keyword evidence="4" id="KW-1185">Reference proteome</keyword>
<proteinExistence type="predicted"/>
<keyword evidence="1" id="KW-0732">Signal</keyword>
<dbReference type="EMBL" id="LVJI01000048">
    <property type="protein sequence ID" value="OAB41267.1"/>
    <property type="molecule type" value="Genomic_DNA"/>
</dbReference>
<evidence type="ECO:0000313" key="4">
    <source>
        <dbReference type="Proteomes" id="UP000077355"/>
    </source>
</evidence>
<evidence type="ECO:0000259" key="2">
    <source>
        <dbReference type="Pfam" id="PF13115"/>
    </source>
</evidence>
<dbReference type="RefSeq" id="WP_068652857.1">
    <property type="nucleotide sequence ID" value="NZ_CP043611.1"/>
</dbReference>
<feature type="domain" description="YtkA-like" evidence="2">
    <location>
        <begin position="43"/>
        <end position="121"/>
    </location>
</feature>
<accession>A0A162LXD8</accession>
<sequence length="139" mass="14894">MRRMIAGTSLLLILLSGVVGCNSASKDHAGMDMVNDGSLSPVIVELSIQPDPVRVKENVKIEVLVTQNNKEVTDADKVSIEIVPSAANGKHVELPAKHVGDGIYVLETSFDQADKYSVTSHVTVGAMHTMPKKEITVTD</sequence>
<evidence type="ECO:0000256" key="1">
    <source>
        <dbReference type="SAM" id="SignalP"/>
    </source>
</evidence>
<dbReference type="PROSITE" id="PS51257">
    <property type="entry name" value="PROKAR_LIPOPROTEIN"/>
    <property type="match status" value="1"/>
</dbReference>
<dbReference type="InterPro" id="IPR032693">
    <property type="entry name" value="YtkA-like_dom"/>
</dbReference>
<feature type="signal peptide" evidence="1">
    <location>
        <begin position="1"/>
        <end position="21"/>
    </location>
</feature>
<dbReference type="Pfam" id="PF13115">
    <property type="entry name" value="YtkA"/>
    <property type="match status" value="1"/>
</dbReference>
<feature type="chain" id="PRO_5039154980" description="YtkA-like domain-containing protein" evidence="1">
    <location>
        <begin position="22"/>
        <end position="139"/>
    </location>
</feature>
<dbReference type="AlphaFoldDB" id="A0A162LXD8"/>